<keyword evidence="2" id="KW-1133">Transmembrane helix</keyword>
<evidence type="ECO:0000256" key="2">
    <source>
        <dbReference type="SAM" id="Phobius"/>
    </source>
</evidence>
<evidence type="ECO:0000256" key="1">
    <source>
        <dbReference type="SAM" id="MobiDB-lite"/>
    </source>
</evidence>
<keyword evidence="4" id="KW-1185">Reference proteome</keyword>
<protein>
    <submittedName>
        <fullName evidence="3">Uncharacterized protein</fullName>
    </submittedName>
</protein>
<keyword evidence="2" id="KW-0472">Membrane</keyword>
<organism evidence="3 4">
    <name type="scientific">Ascobolus immersus RN42</name>
    <dbReference type="NCBI Taxonomy" id="1160509"/>
    <lineage>
        <taxon>Eukaryota</taxon>
        <taxon>Fungi</taxon>
        <taxon>Dikarya</taxon>
        <taxon>Ascomycota</taxon>
        <taxon>Pezizomycotina</taxon>
        <taxon>Pezizomycetes</taxon>
        <taxon>Pezizales</taxon>
        <taxon>Ascobolaceae</taxon>
        <taxon>Ascobolus</taxon>
    </lineage>
</organism>
<feature type="compositionally biased region" description="Basic and acidic residues" evidence="1">
    <location>
        <begin position="46"/>
        <end position="73"/>
    </location>
</feature>
<reference evidence="3 4" key="1">
    <citation type="journal article" date="2018" name="Nat. Ecol. Evol.">
        <title>Pezizomycetes genomes reveal the molecular basis of ectomycorrhizal truffle lifestyle.</title>
        <authorList>
            <person name="Murat C."/>
            <person name="Payen T."/>
            <person name="Noel B."/>
            <person name="Kuo A."/>
            <person name="Morin E."/>
            <person name="Chen J."/>
            <person name="Kohler A."/>
            <person name="Krizsan K."/>
            <person name="Balestrini R."/>
            <person name="Da Silva C."/>
            <person name="Montanini B."/>
            <person name="Hainaut M."/>
            <person name="Levati E."/>
            <person name="Barry K.W."/>
            <person name="Belfiori B."/>
            <person name="Cichocki N."/>
            <person name="Clum A."/>
            <person name="Dockter R.B."/>
            <person name="Fauchery L."/>
            <person name="Guy J."/>
            <person name="Iotti M."/>
            <person name="Le Tacon F."/>
            <person name="Lindquist E.A."/>
            <person name="Lipzen A."/>
            <person name="Malagnac F."/>
            <person name="Mello A."/>
            <person name="Molinier V."/>
            <person name="Miyauchi S."/>
            <person name="Poulain J."/>
            <person name="Riccioni C."/>
            <person name="Rubini A."/>
            <person name="Sitrit Y."/>
            <person name="Splivallo R."/>
            <person name="Traeger S."/>
            <person name="Wang M."/>
            <person name="Zifcakova L."/>
            <person name="Wipf D."/>
            <person name="Zambonelli A."/>
            <person name="Paolocci F."/>
            <person name="Nowrousian M."/>
            <person name="Ottonello S."/>
            <person name="Baldrian P."/>
            <person name="Spatafora J.W."/>
            <person name="Henrissat B."/>
            <person name="Nagy L.G."/>
            <person name="Aury J.M."/>
            <person name="Wincker P."/>
            <person name="Grigoriev I.V."/>
            <person name="Bonfante P."/>
            <person name="Martin F.M."/>
        </authorList>
    </citation>
    <scope>NUCLEOTIDE SEQUENCE [LARGE SCALE GENOMIC DNA]</scope>
    <source>
        <strain evidence="3 4">RN42</strain>
    </source>
</reference>
<feature type="region of interest" description="Disordered" evidence="1">
    <location>
        <begin position="1"/>
        <end position="73"/>
    </location>
</feature>
<dbReference type="EMBL" id="ML119878">
    <property type="protein sequence ID" value="RPA72125.1"/>
    <property type="molecule type" value="Genomic_DNA"/>
</dbReference>
<name>A0A3N4HCU2_ASCIM</name>
<feature type="compositionally biased region" description="Polar residues" evidence="1">
    <location>
        <begin position="31"/>
        <end position="45"/>
    </location>
</feature>
<proteinExistence type="predicted"/>
<evidence type="ECO:0000313" key="3">
    <source>
        <dbReference type="EMBL" id="RPA72125.1"/>
    </source>
</evidence>
<evidence type="ECO:0000313" key="4">
    <source>
        <dbReference type="Proteomes" id="UP000275078"/>
    </source>
</evidence>
<dbReference type="Proteomes" id="UP000275078">
    <property type="component" value="Unassembled WGS sequence"/>
</dbReference>
<feature type="transmembrane region" description="Helical" evidence="2">
    <location>
        <begin position="320"/>
        <end position="342"/>
    </location>
</feature>
<feature type="transmembrane region" description="Helical" evidence="2">
    <location>
        <begin position="270"/>
        <end position="299"/>
    </location>
</feature>
<dbReference type="AlphaFoldDB" id="A0A3N4HCU2"/>
<accession>A0A3N4HCU2</accession>
<sequence>MHNPIDPEEQERKASFEKTNAIEGSQHEKTFQGNQHENASEASSDSQHEEPQRKDQKEPQEPQEPTEKKGETCKKCDKVGSSFFSNCVCDCKSSLRKDALEALFFALLRLTFDGICVLTQKGWRASKPWLIQHSSRLETFFEKIESNWPSSTQIKEAISFGIANIIACYHAVKQFILSLITESKEMYSHISAYCSKRCDDLIKDYPTYSMKMEHAGRKSQVPLSARVREAQKKRQVAVEVDDSWAVEEDDGTNFIKQDPTIRYFYNHRDIAFILAIVYFFAFGGSVARAYAFLGLTYFLPIQWELIPEGMWYKETDKYKIRKSVLVLGAHVGLLSLVVFHAFGNF</sequence>
<gene>
    <name evidence="3" type="ORF">BJ508DRAFT_419622</name>
</gene>
<keyword evidence="2" id="KW-0812">Transmembrane</keyword>